<comment type="caution">
    <text evidence="3">The sequence shown here is derived from an EMBL/GenBank/DDBJ whole genome shotgun (WGS) entry which is preliminary data.</text>
</comment>
<gene>
    <name evidence="3" type="ORF">GCM10009119_11330</name>
</gene>
<accession>A0ABP3Y9G3</accession>
<dbReference type="SUPFAM" id="SSF109854">
    <property type="entry name" value="DinB/YfiT-like putative metalloenzymes"/>
    <property type="match status" value="1"/>
</dbReference>
<dbReference type="InterPro" id="IPR034660">
    <property type="entry name" value="DinB/YfiT-like"/>
</dbReference>
<dbReference type="Pfam" id="PF05163">
    <property type="entry name" value="DinB"/>
    <property type="match status" value="1"/>
</dbReference>
<organism evidence="3 4">
    <name type="scientific">Algoriphagus jejuensis</name>
    <dbReference type="NCBI Taxonomy" id="419934"/>
    <lineage>
        <taxon>Bacteria</taxon>
        <taxon>Pseudomonadati</taxon>
        <taxon>Bacteroidota</taxon>
        <taxon>Cytophagia</taxon>
        <taxon>Cytophagales</taxon>
        <taxon>Cyclobacteriaceae</taxon>
        <taxon>Algoriphagus</taxon>
    </lineage>
</organism>
<keyword evidence="4" id="KW-1185">Reference proteome</keyword>
<reference evidence="4" key="1">
    <citation type="journal article" date="2019" name="Int. J. Syst. Evol. Microbiol.">
        <title>The Global Catalogue of Microorganisms (GCM) 10K type strain sequencing project: providing services to taxonomists for standard genome sequencing and annotation.</title>
        <authorList>
            <consortium name="The Broad Institute Genomics Platform"/>
            <consortium name="The Broad Institute Genome Sequencing Center for Infectious Disease"/>
            <person name="Wu L."/>
            <person name="Ma J."/>
        </authorList>
    </citation>
    <scope>NUCLEOTIDE SEQUENCE [LARGE SCALE GENOMIC DNA]</scope>
    <source>
        <strain evidence="4">JCM 16112</strain>
    </source>
</reference>
<comment type="similarity">
    <text evidence="1">Belongs to the DinB family.</text>
</comment>
<evidence type="ECO:0000313" key="4">
    <source>
        <dbReference type="Proteomes" id="UP001500469"/>
    </source>
</evidence>
<keyword evidence="2" id="KW-0479">Metal-binding</keyword>
<protein>
    <submittedName>
        <fullName evidence="3">DinB family protein</fullName>
    </submittedName>
</protein>
<evidence type="ECO:0000313" key="3">
    <source>
        <dbReference type="EMBL" id="GAA0878165.1"/>
    </source>
</evidence>
<evidence type="ECO:0000256" key="2">
    <source>
        <dbReference type="ARBA" id="ARBA00022723"/>
    </source>
</evidence>
<proteinExistence type="inferred from homology"/>
<name>A0ABP3Y9G3_9BACT</name>
<dbReference type="EMBL" id="BAAAFI010000004">
    <property type="protein sequence ID" value="GAA0878165.1"/>
    <property type="molecule type" value="Genomic_DNA"/>
</dbReference>
<dbReference type="InterPro" id="IPR007837">
    <property type="entry name" value="DinB"/>
</dbReference>
<evidence type="ECO:0000256" key="1">
    <source>
        <dbReference type="ARBA" id="ARBA00008635"/>
    </source>
</evidence>
<dbReference type="RefSeq" id="WP_343849387.1">
    <property type="nucleotide sequence ID" value="NZ_BAAAFI010000004.1"/>
</dbReference>
<dbReference type="Gene3D" id="1.20.120.450">
    <property type="entry name" value="dinb family like domain"/>
    <property type="match status" value="1"/>
</dbReference>
<dbReference type="Proteomes" id="UP001500469">
    <property type="component" value="Unassembled WGS sequence"/>
</dbReference>
<sequence>METQTKNETLISKEQLLAHWQGHRALTRRVIEAFPEKDLFNFSIGGMRTFAVMAAELLAIAGPGVKGLATDEWKELDEKDPSQGSKAKLLEFWDKTTAEIDEFFPQISEGRLQETMLAFGQYEDKGYCTLLYFIDNEIHHRGQGYVYLRALGIAPPNFWER</sequence>